<dbReference type="EMBL" id="BSEV01000030">
    <property type="protein sequence ID" value="GLK14289.1"/>
    <property type="molecule type" value="Genomic_DNA"/>
</dbReference>
<feature type="region of interest" description="Disordered" evidence="1">
    <location>
        <begin position="8"/>
        <end position="68"/>
    </location>
</feature>
<protein>
    <submittedName>
        <fullName evidence="2">Uncharacterized protein</fullName>
    </submittedName>
</protein>
<feature type="compositionally biased region" description="Basic and acidic residues" evidence="1">
    <location>
        <begin position="51"/>
        <end position="68"/>
    </location>
</feature>
<accession>A0A9W6MGY5</accession>
<name>A0A9W6MGY5_9ACTN</name>
<dbReference type="Proteomes" id="UP001143474">
    <property type="component" value="Unassembled WGS sequence"/>
</dbReference>
<evidence type="ECO:0000256" key="1">
    <source>
        <dbReference type="SAM" id="MobiDB-lite"/>
    </source>
</evidence>
<evidence type="ECO:0000313" key="3">
    <source>
        <dbReference type="Proteomes" id="UP001143474"/>
    </source>
</evidence>
<organism evidence="2 3">
    <name type="scientific">Streptosporangium carneum</name>
    <dbReference type="NCBI Taxonomy" id="47481"/>
    <lineage>
        <taxon>Bacteria</taxon>
        <taxon>Bacillati</taxon>
        <taxon>Actinomycetota</taxon>
        <taxon>Actinomycetes</taxon>
        <taxon>Streptosporangiales</taxon>
        <taxon>Streptosporangiaceae</taxon>
        <taxon>Streptosporangium</taxon>
    </lineage>
</organism>
<sequence length="68" mass="7125">MIAGCLLVRTGVRPGDRRAPRGGPAPAPISRDPRSAPRPPGVTGPVSLCDGPREAVTRLEGRQPCRDT</sequence>
<keyword evidence="3" id="KW-1185">Reference proteome</keyword>
<reference evidence="2" key="1">
    <citation type="journal article" date="2014" name="Int. J. Syst. Evol. Microbiol.">
        <title>Complete genome sequence of Corynebacterium casei LMG S-19264T (=DSM 44701T), isolated from a smear-ripened cheese.</title>
        <authorList>
            <consortium name="US DOE Joint Genome Institute (JGI-PGF)"/>
            <person name="Walter F."/>
            <person name="Albersmeier A."/>
            <person name="Kalinowski J."/>
            <person name="Ruckert C."/>
        </authorList>
    </citation>
    <scope>NUCLEOTIDE SEQUENCE</scope>
    <source>
        <strain evidence="2">VKM Ac-2007</strain>
    </source>
</reference>
<evidence type="ECO:0000313" key="2">
    <source>
        <dbReference type="EMBL" id="GLK14289.1"/>
    </source>
</evidence>
<proteinExistence type="predicted"/>
<gene>
    <name evidence="2" type="ORF">GCM10017600_77010</name>
</gene>
<comment type="caution">
    <text evidence="2">The sequence shown here is derived from an EMBL/GenBank/DDBJ whole genome shotgun (WGS) entry which is preliminary data.</text>
</comment>
<reference evidence="2" key="2">
    <citation type="submission" date="2023-01" db="EMBL/GenBank/DDBJ databases">
        <authorList>
            <person name="Sun Q."/>
            <person name="Evtushenko L."/>
        </authorList>
    </citation>
    <scope>NUCLEOTIDE SEQUENCE</scope>
    <source>
        <strain evidence="2">VKM Ac-2007</strain>
    </source>
</reference>
<dbReference type="AlphaFoldDB" id="A0A9W6MGY5"/>